<dbReference type="EMBL" id="FWWU01000008">
    <property type="protein sequence ID" value="SMB85467.1"/>
    <property type="molecule type" value="Genomic_DNA"/>
</dbReference>
<accession>A0A1W1UWJ5</accession>
<evidence type="ECO:0000313" key="1">
    <source>
        <dbReference type="EMBL" id="SMB85467.1"/>
    </source>
</evidence>
<protein>
    <submittedName>
        <fullName evidence="1">Uncharacterized protein</fullName>
    </submittedName>
</protein>
<dbReference type="STRING" id="695939.SAMN00790413_03414"/>
<organism evidence="1 2">
    <name type="scientific">Deinococcus hopiensis KR-140</name>
    <dbReference type="NCBI Taxonomy" id="695939"/>
    <lineage>
        <taxon>Bacteria</taxon>
        <taxon>Thermotogati</taxon>
        <taxon>Deinococcota</taxon>
        <taxon>Deinococci</taxon>
        <taxon>Deinococcales</taxon>
        <taxon>Deinococcaceae</taxon>
        <taxon>Deinococcus</taxon>
    </lineage>
</organism>
<evidence type="ECO:0000313" key="2">
    <source>
        <dbReference type="Proteomes" id="UP000192582"/>
    </source>
</evidence>
<gene>
    <name evidence="1" type="ORF">SAMN00790413_03414</name>
</gene>
<dbReference type="RefSeq" id="WP_084047361.1">
    <property type="nucleotide sequence ID" value="NZ_FWWU01000008.1"/>
</dbReference>
<name>A0A1W1UWJ5_9DEIO</name>
<keyword evidence="2" id="KW-1185">Reference proteome</keyword>
<reference evidence="1 2" key="1">
    <citation type="submission" date="2017-04" db="EMBL/GenBank/DDBJ databases">
        <authorList>
            <person name="Afonso C.L."/>
            <person name="Miller P.J."/>
            <person name="Scott M.A."/>
            <person name="Spackman E."/>
            <person name="Goraichik I."/>
            <person name="Dimitrov K.M."/>
            <person name="Suarez D.L."/>
            <person name="Swayne D.E."/>
        </authorList>
    </citation>
    <scope>NUCLEOTIDE SEQUENCE [LARGE SCALE GENOMIC DNA]</scope>
    <source>
        <strain evidence="1 2">KR-140</strain>
    </source>
</reference>
<dbReference type="AlphaFoldDB" id="A0A1W1UWJ5"/>
<dbReference type="OrthoDB" id="9841501at2"/>
<dbReference type="Proteomes" id="UP000192582">
    <property type="component" value="Unassembled WGS sequence"/>
</dbReference>
<sequence length="398" mass="45277">MSPDLLTDEQHGVRLNYARAEARTQQELEQVQGVLADWKEVDEEDEVRQQWEVQAANLRARPTLQTSEMEARARDLASTMGQTPEALLGQARLQIAQRVRAPRPMDLRTAACPVKGCATTVREGGATACQPRELPIDPSRADQPYVCPCERRALLVVGRTGRKSWTLREYVPDQDARQEINQIMHALVMGQAKEDRVYHARLDTSADPTESRMLQAGQASYHLGRQVWTLLLQGHLQAALDMAEQANTADYAYQLHARASRRQHKEKVREGRWKNAGRFYIEQEVQPRRDGQLEGQSVTHRFVFDFVAVYDETGGTHVMANAEKIERMSGVMVGTDGWRQLIALLTRFENKPGTKADAQTLIYEWVRDSLVLRRHIRDPFPRAALALEALRRTLEHLS</sequence>
<proteinExistence type="predicted"/>